<dbReference type="EMBL" id="AP018365">
    <property type="protein sequence ID" value="BBB01315.1"/>
    <property type="molecule type" value="Genomic_DNA"/>
</dbReference>
<keyword evidence="2" id="KW-0479">Metal-binding</keyword>
<accession>G1UDW2</accession>
<dbReference type="GO" id="GO:0046872">
    <property type="term" value="F:metal ion binding"/>
    <property type="evidence" value="ECO:0007669"/>
    <property type="project" value="UniProtKB-KW"/>
</dbReference>
<dbReference type="InterPro" id="IPR051121">
    <property type="entry name" value="FAH"/>
</dbReference>
<organism evidence="4">
    <name type="scientific">Actinacidiphila reveromycinica</name>
    <dbReference type="NCBI Taxonomy" id="659352"/>
    <lineage>
        <taxon>Bacteria</taxon>
        <taxon>Bacillati</taxon>
        <taxon>Actinomycetota</taxon>
        <taxon>Actinomycetes</taxon>
        <taxon>Kitasatosporales</taxon>
        <taxon>Streptomycetaceae</taxon>
        <taxon>Actinacidiphila</taxon>
    </lineage>
</organism>
<dbReference type="GO" id="GO:0044281">
    <property type="term" value="P:small molecule metabolic process"/>
    <property type="evidence" value="ECO:0007669"/>
    <property type="project" value="UniProtKB-ARBA"/>
</dbReference>
<dbReference type="EMBL" id="AB568601">
    <property type="protein sequence ID" value="BAK64658.1"/>
    <property type="molecule type" value="Genomic_DNA"/>
</dbReference>
<comment type="similarity">
    <text evidence="1">Belongs to the FAH family.</text>
</comment>
<dbReference type="Pfam" id="PF01557">
    <property type="entry name" value="FAA_hydrolase"/>
    <property type="match status" value="1"/>
</dbReference>
<feature type="domain" description="Fumarylacetoacetase-like C-terminal" evidence="3">
    <location>
        <begin position="94"/>
        <end position="270"/>
    </location>
</feature>
<reference evidence="5 6" key="1">
    <citation type="journal article" date="2010" name="J. Bacteriol.">
        <title>Biochemical characterization of a novel indole prenyltransferase from Streptomyces sp. SN-593.</title>
        <authorList>
            <person name="Takahashi S."/>
            <person name="Takagi H."/>
            <person name="Toyoda A."/>
            <person name="Uramoto M."/>
            <person name="Nogawa T."/>
            <person name="Ueki M."/>
            <person name="Sakaki Y."/>
            <person name="Osada H."/>
        </authorList>
    </citation>
    <scope>NUCLEOTIDE SEQUENCE [LARGE SCALE GENOMIC DNA]</scope>
    <source>
        <strain evidence="5 6">SN-593</strain>
    </source>
</reference>
<evidence type="ECO:0000259" key="3">
    <source>
        <dbReference type="Pfam" id="PF01557"/>
    </source>
</evidence>
<dbReference type="InterPro" id="IPR011234">
    <property type="entry name" value="Fumarylacetoacetase-like_C"/>
</dbReference>
<evidence type="ECO:0000313" key="6">
    <source>
        <dbReference type="Proteomes" id="UP000595703"/>
    </source>
</evidence>
<dbReference type="AlphaFoldDB" id="G1UDW2"/>
<reference evidence="5 6" key="4">
    <citation type="journal article" date="2020" name="Sci. Rep.">
        <title>beta-carboline chemical signals induce reveromycin production through a LuxR family regulator in Streptomyces sp. SN-593.</title>
        <authorList>
            <person name="Panthee S."/>
            <person name="Kito N."/>
            <person name="Hayashi T."/>
            <person name="Shimizu T."/>
            <person name="Ishikawa J."/>
            <person name="Hamamoto H."/>
            <person name="Osada H."/>
            <person name="Takahashi S."/>
        </authorList>
    </citation>
    <scope>NUCLEOTIDE SEQUENCE [LARGE SCALE GENOMIC DNA]</scope>
    <source>
        <strain evidence="5 6">SN-593</strain>
    </source>
</reference>
<protein>
    <submittedName>
        <fullName evidence="5">Putative fumarylacetoacetate (FAA) hydrolase family protein</fullName>
    </submittedName>
    <submittedName>
        <fullName evidence="4">Putative hydrolase</fullName>
    </submittedName>
</protein>
<gene>
    <name evidence="5" type="ORF">RVR_8670</name>
</gene>
<dbReference type="KEGG" id="arev:RVR_8670"/>
<name>G1UDW2_9ACTN</name>
<keyword evidence="6" id="KW-1185">Reference proteome</keyword>
<proteinExistence type="inferred from homology"/>
<dbReference type="SUPFAM" id="SSF56529">
    <property type="entry name" value="FAH"/>
    <property type="match status" value="1"/>
</dbReference>
<evidence type="ECO:0000256" key="1">
    <source>
        <dbReference type="ARBA" id="ARBA00010211"/>
    </source>
</evidence>
<dbReference type="Proteomes" id="UP000595703">
    <property type="component" value="Chromosome"/>
</dbReference>
<dbReference type="InterPro" id="IPR036663">
    <property type="entry name" value="Fumarylacetoacetase_C_sf"/>
</dbReference>
<dbReference type="Gene3D" id="3.90.850.10">
    <property type="entry name" value="Fumarylacetoacetase-like, C-terminal domain"/>
    <property type="match status" value="1"/>
</dbReference>
<evidence type="ECO:0000256" key="2">
    <source>
        <dbReference type="ARBA" id="ARBA00022723"/>
    </source>
</evidence>
<dbReference type="PANTHER" id="PTHR42796:SF4">
    <property type="entry name" value="FUMARYLACETOACETATE HYDROLASE DOMAIN-CONTAINING PROTEIN 2A"/>
    <property type="match status" value="1"/>
</dbReference>
<evidence type="ECO:0000313" key="4">
    <source>
        <dbReference type="EMBL" id="BAK64658.1"/>
    </source>
</evidence>
<dbReference type="PANTHER" id="PTHR42796">
    <property type="entry name" value="FUMARYLACETOACETATE HYDROLASE DOMAIN-CONTAINING PROTEIN 2A-RELATED"/>
    <property type="match status" value="1"/>
</dbReference>
<reference evidence="5 6" key="2">
    <citation type="journal article" date="2011" name="J. Antibiot.">
        <title>Furaquinocins I and J: novel polyketide isoprenoid hybrid compounds from Streptomyces reveromyceticus SN-593.</title>
        <authorList>
            <person name="Panthee S."/>
            <person name="Takahashi S."/>
            <person name="Takagi H."/>
            <person name="Nogawa T."/>
            <person name="Oowada E."/>
            <person name="Uramoto M."/>
            <person name="Osada H."/>
        </authorList>
    </citation>
    <scope>NUCLEOTIDE SEQUENCE [LARGE SCALE GENOMIC DNA]</scope>
    <source>
        <strain evidence="5 6">SN-593</strain>
    </source>
</reference>
<reference evidence="4 6" key="3">
    <citation type="journal article" date="2011" name="Nat. Chem. Biol.">
        <title>Reveromycin A biosynthesis uses RevG and RevJ for stereospecific spiroacetal formation.</title>
        <authorList>
            <person name="Takahashi S."/>
            <person name="Toyoda A."/>
            <person name="Sekiyama Y."/>
            <person name="Takagi H."/>
            <person name="Nogawa T."/>
            <person name="Uramoto M."/>
            <person name="Suzuki R."/>
            <person name="Koshino H."/>
            <person name="Kumano T."/>
            <person name="Panthee S."/>
            <person name="Dairi T."/>
            <person name="Ishikawa J."/>
            <person name="Ikeda H."/>
            <person name="Sakaki Y."/>
            <person name="Osada H."/>
        </authorList>
    </citation>
    <scope>NUCLEOTIDE SEQUENCE</scope>
    <source>
        <strain evidence="4 6">SN-593</strain>
    </source>
</reference>
<dbReference type="RefSeq" id="WP_202237225.1">
    <property type="nucleotide sequence ID" value="NZ_AP018365.1"/>
</dbReference>
<dbReference type="GO" id="GO:0016787">
    <property type="term" value="F:hydrolase activity"/>
    <property type="evidence" value="ECO:0007669"/>
    <property type="project" value="UniProtKB-KW"/>
</dbReference>
<keyword evidence="4" id="KW-0378">Hydrolase</keyword>
<evidence type="ECO:0000313" key="5">
    <source>
        <dbReference type="EMBL" id="BBB01315.1"/>
    </source>
</evidence>
<sequence length="297" mass="31220">MIFCFYDKGTLGVVREGRVAPVPTDVVPAAATPQQRLVALIEGYEQAGPALENVAAHAASHGTPLAEVALEAPVPAPTQLLCAVKNYSDDRQGVEADFFLKSILSIVPTGSTVSLPPAQARVFHHEPELAAVIGVGGTDIPAAEAMPHVFGYTGFLDLSARDLGTTYYMKKSPRGFGPMGPVLVTADEFADPHDLTVELSVNGTLRQRYSTGQMANRIERLIEVASSVSGLVPGDVIATGTYHIGMGPIQDGDHVSMTIEGIGELAVDVVDPSRREWDVSALKVATGPAPVRTAAAE</sequence>